<accession>A0ABW1P6U0</accession>
<name>A0ABW1P6U0_9PSEU</name>
<proteinExistence type="predicted"/>
<dbReference type="EMBL" id="JBHSQO010000013">
    <property type="protein sequence ID" value="MFC6090719.1"/>
    <property type="molecule type" value="Genomic_DNA"/>
</dbReference>
<dbReference type="RefSeq" id="WP_380636887.1">
    <property type="nucleotide sequence ID" value="NZ_JBHSQO010000013.1"/>
</dbReference>
<protein>
    <recommendedName>
        <fullName evidence="3">Phage-related minor tail protein</fullName>
    </recommendedName>
</protein>
<comment type="caution">
    <text evidence="1">The sequence shown here is derived from an EMBL/GenBank/DDBJ whole genome shotgun (WGS) entry which is preliminary data.</text>
</comment>
<keyword evidence="2" id="KW-1185">Reference proteome</keyword>
<gene>
    <name evidence="1" type="ORF">ACFP3R_15670</name>
</gene>
<sequence>MGNEVQIVVTGRNKFGPTQAAVTKQIAALKGSLDSTAKSAADFDERMTAIAAKAKDQADHFTGLVSAAGAAAKALGKLSGDTEKSVRKASKDTTDGAAEAVDKVTDLAGKAAGGLLSAGLNGARSLIGGISEGVSKAGPYVQAALVASGVTAAVVAGPLIGGALAGGVVTAFGAGIAGLGIAAAAQNSRVQAAYDHLWERITSGAKSASRPLEQVLVNFAGRAETILGGGLGASVRNSIAGIAPELDRFGDSLLKAFAKFGPALEPVSRAFGRVLDDLGPTTERVFAGIADAVTELSESVAKNPEALGDFVELMGDGVEMALDLAGALNTAHEGNKMLFDLVTTPLEWVGLKDGEEQATLTAQALTEVADTAWTATSPAQQLESAWKSLADAGDDVARRGTEVLNVLRLISGDTPTFQESQQQINDTMRALSERFGDAANHIDGFGDALINANGTVNTTTENGSYLYDQLTSLRDAFANAAASTRELEAAGYSHDEAVRMVSENLASQRNRLLDLSGKMGLTREELGTLINKMGLFPAALRTVVNVDDAAARAKLDWLLRMANAVQGASLNISVLPNGRGTQARAHGGVSGGGWTTVGELGPERVKLPPGAQVQPYTASRREMDKTGAAMVGGGAPVVLEFRSSGSSFDDVMVELLRRYVRVRGGDVQAVIGKG</sequence>
<organism evidence="1 2">
    <name type="scientific">Saccharothrix lopnurensis</name>
    <dbReference type="NCBI Taxonomy" id="1670621"/>
    <lineage>
        <taxon>Bacteria</taxon>
        <taxon>Bacillati</taxon>
        <taxon>Actinomycetota</taxon>
        <taxon>Actinomycetes</taxon>
        <taxon>Pseudonocardiales</taxon>
        <taxon>Pseudonocardiaceae</taxon>
        <taxon>Saccharothrix</taxon>
    </lineage>
</organism>
<dbReference type="Proteomes" id="UP001596220">
    <property type="component" value="Unassembled WGS sequence"/>
</dbReference>
<evidence type="ECO:0000313" key="2">
    <source>
        <dbReference type="Proteomes" id="UP001596220"/>
    </source>
</evidence>
<evidence type="ECO:0000313" key="1">
    <source>
        <dbReference type="EMBL" id="MFC6090719.1"/>
    </source>
</evidence>
<evidence type="ECO:0008006" key="3">
    <source>
        <dbReference type="Google" id="ProtNLM"/>
    </source>
</evidence>
<reference evidence="2" key="1">
    <citation type="journal article" date="2019" name="Int. J. Syst. Evol. Microbiol.">
        <title>The Global Catalogue of Microorganisms (GCM) 10K type strain sequencing project: providing services to taxonomists for standard genome sequencing and annotation.</title>
        <authorList>
            <consortium name="The Broad Institute Genomics Platform"/>
            <consortium name="The Broad Institute Genome Sequencing Center for Infectious Disease"/>
            <person name="Wu L."/>
            <person name="Ma J."/>
        </authorList>
    </citation>
    <scope>NUCLEOTIDE SEQUENCE [LARGE SCALE GENOMIC DNA]</scope>
    <source>
        <strain evidence="2">CGMCC 4.7246</strain>
    </source>
</reference>